<dbReference type="InterPro" id="IPR006101">
    <property type="entry name" value="Glyco_hydro_2"/>
</dbReference>
<evidence type="ECO:0000259" key="9">
    <source>
        <dbReference type="Pfam" id="PF00703"/>
    </source>
</evidence>
<dbReference type="PROSITE" id="PS00608">
    <property type="entry name" value="GLYCOSYL_HYDROL_F2_2"/>
    <property type="match status" value="1"/>
</dbReference>
<feature type="domain" description="Glycoside hydrolase family 2 immunoglobulin-like beta-sandwich" evidence="9">
    <location>
        <begin position="227"/>
        <end position="328"/>
    </location>
</feature>
<feature type="domain" description="Glycoside hydrolase family 2 catalytic" evidence="10">
    <location>
        <begin position="332"/>
        <end position="630"/>
    </location>
</feature>
<dbReference type="PRINTS" id="PR00132">
    <property type="entry name" value="GLHYDRLASE2"/>
</dbReference>
<protein>
    <recommendedName>
        <fullName evidence="4 7">Beta-glucuronidase</fullName>
        <ecNumber evidence="3 7">3.2.1.31</ecNumber>
    </recommendedName>
</protein>
<evidence type="ECO:0000313" key="12">
    <source>
        <dbReference type="EMBL" id="CAL8111717.1"/>
    </source>
</evidence>
<keyword evidence="8" id="KW-0732">Signal</keyword>
<dbReference type="EC" id="3.2.1.31" evidence="3 7"/>
<dbReference type="Pfam" id="PF02836">
    <property type="entry name" value="Glyco_hydro_2_C"/>
    <property type="match status" value="1"/>
</dbReference>
<dbReference type="Gene3D" id="2.60.40.10">
    <property type="entry name" value="Immunoglobulins"/>
    <property type="match status" value="1"/>
</dbReference>
<evidence type="ECO:0000256" key="2">
    <source>
        <dbReference type="ARBA" id="ARBA00007401"/>
    </source>
</evidence>
<evidence type="ECO:0000259" key="11">
    <source>
        <dbReference type="Pfam" id="PF02837"/>
    </source>
</evidence>
<dbReference type="SUPFAM" id="SSF51445">
    <property type="entry name" value="(Trans)glycosidases"/>
    <property type="match status" value="1"/>
</dbReference>
<reference evidence="12 13" key="1">
    <citation type="submission" date="2024-08" db="EMBL/GenBank/DDBJ databases">
        <authorList>
            <person name="Cucini C."/>
            <person name="Frati F."/>
        </authorList>
    </citation>
    <scope>NUCLEOTIDE SEQUENCE [LARGE SCALE GENOMIC DNA]</scope>
</reference>
<dbReference type="Pfam" id="PF00703">
    <property type="entry name" value="Glyco_hydro_2"/>
    <property type="match status" value="1"/>
</dbReference>
<dbReference type="Pfam" id="PF02837">
    <property type="entry name" value="Glyco_hydro_2_N"/>
    <property type="match status" value="1"/>
</dbReference>
<feature type="domain" description="Glycosyl hydrolases family 2 sugar binding" evidence="11">
    <location>
        <begin position="43"/>
        <end position="224"/>
    </location>
</feature>
<dbReference type="InterPro" id="IPR013783">
    <property type="entry name" value="Ig-like_fold"/>
</dbReference>
<comment type="catalytic activity">
    <reaction evidence="7">
        <text>a beta-D-glucuronoside + H2O = D-glucuronate + an alcohol</text>
        <dbReference type="Rhea" id="RHEA:17633"/>
        <dbReference type="ChEBI" id="CHEBI:15377"/>
        <dbReference type="ChEBI" id="CHEBI:30879"/>
        <dbReference type="ChEBI" id="CHEBI:58720"/>
        <dbReference type="ChEBI" id="CHEBI:83411"/>
        <dbReference type="EC" id="3.2.1.31"/>
    </reaction>
</comment>
<comment type="similarity">
    <text evidence="2 7">Belongs to the glycosyl hydrolase 2 family.</text>
</comment>
<keyword evidence="13" id="KW-1185">Reference proteome</keyword>
<evidence type="ECO:0000256" key="4">
    <source>
        <dbReference type="ARBA" id="ARBA00016205"/>
    </source>
</evidence>
<dbReference type="SUPFAM" id="SSF49785">
    <property type="entry name" value="Galactose-binding domain-like"/>
    <property type="match status" value="1"/>
</dbReference>
<dbReference type="InterPro" id="IPR006103">
    <property type="entry name" value="Glyco_hydro_2_cat"/>
</dbReference>
<feature type="signal peptide" evidence="8">
    <location>
        <begin position="1"/>
        <end position="25"/>
    </location>
</feature>
<evidence type="ECO:0000256" key="7">
    <source>
        <dbReference type="RuleBase" id="RU361154"/>
    </source>
</evidence>
<evidence type="ECO:0000259" key="10">
    <source>
        <dbReference type="Pfam" id="PF02836"/>
    </source>
</evidence>
<evidence type="ECO:0000256" key="8">
    <source>
        <dbReference type="SAM" id="SignalP"/>
    </source>
</evidence>
<dbReference type="Gene3D" id="3.20.20.80">
    <property type="entry name" value="Glycosidases"/>
    <property type="match status" value="1"/>
</dbReference>
<keyword evidence="7" id="KW-0458">Lysosome</keyword>
<evidence type="ECO:0000313" key="13">
    <source>
        <dbReference type="Proteomes" id="UP001642540"/>
    </source>
</evidence>
<dbReference type="InterPro" id="IPR017853">
    <property type="entry name" value="GH"/>
</dbReference>
<name>A0ABP1QYR2_9HEXA</name>
<comment type="subunit">
    <text evidence="7">Homotetramer.</text>
</comment>
<gene>
    <name evidence="12" type="ORF">ODALV1_LOCUS15294</name>
</gene>
<sequence>MTVKNFVAKLLVVGLSISSLQKSYAQGNGGILYPQDSEFRQTKSLDGIWKFRTEPKGAQDLGIGQSWFNQTLEQTGESELMAVPSSYQDLSQDRERMNYLGWAWYQTEFWVPVEWNDFARRILIRFGSVHYNAMVWVNGIKVIEHQGGHLPFQAELPSNQVYFDKPNIVTVAVNNTLTADTVPQGFLTYKTGEKYPPNHFIMNSNFDFFNYAGIHRSVVLYTTPRSYIDDITVTTDASGTTGSVAYAIEVVTEGAPTVSVALHDKDGVIAAQGSAATGTLQVPNAKLWWPYTMVSNSSDAGYLYTLEVRLRDDSSDIEDIYRLKIGIRSIRWTDTSFTINGRPFYFAGFGRHEDFFIRGRGFDPVLLVKDHNLIKWVGANSYRTTHYPYSEELMDVADQLGIVIIDECPAVSLTLFGPGLLETHKNELTRLIKRDKNRASVVMWSVANEPRTEDPNSENYFREIFQHTRSLDASRPITIVLDSNYATDHAAQFTDILSLNRYHAWYQDQGELEMIGTALTAEAQHWMDTFKKPMIVTEYGADTIAGLHTSPSWLFTEEFQEEYMREHFKVFDNLRTNSSVTFIGEMIWNFADFMTKQEIRRVVGNKKGIFTRDRQPKASAHLLRTRYHLLANEYYGYQIPEDLHQLLPVYIPEESLNESESSKCDANF</sequence>
<dbReference type="EMBL" id="CAXLJM020000046">
    <property type="protein sequence ID" value="CAL8111717.1"/>
    <property type="molecule type" value="Genomic_DNA"/>
</dbReference>
<accession>A0ABP1QYR2</accession>
<dbReference type="Gene3D" id="2.60.120.260">
    <property type="entry name" value="Galactose-binding domain-like"/>
    <property type="match status" value="1"/>
</dbReference>
<dbReference type="PANTHER" id="PTHR10066">
    <property type="entry name" value="BETA-GLUCURONIDASE"/>
    <property type="match status" value="1"/>
</dbReference>
<comment type="function">
    <text evidence="1 7">Plays an important role in the degradation of dermatan and keratan sulfates.</text>
</comment>
<keyword evidence="6 7" id="KW-0326">Glycosidase</keyword>
<evidence type="ECO:0000256" key="5">
    <source>
        <dbReference type="ARBA" id="ARBA00022801"/>
    </source>
</evidence>
<organism evidence="12 13">
    <name type="scientific">Orchesella dallaii</name>
    <dbReference type="NCBI Taxonomy" id="48710"/>
    <lineage>
        <taxon>Eukaryota</taxon>
        <taxon>Metazoa</taxon>
        <taxon>Ecdysozoa</taxon>
        <taxon>Arthropoda</taxon>
        <taxon>Hexapoda</taxon>
        <taxon>Collembola</taxon>
        <taxon>Entomobryomorpha</taxon>
        <taxon>Entomobryoidea</taxon>
        <taxon>Orchesellidae</taxon>
        <taxon>Orchesellinae</taxon>
        <taxon>Orchesella</taxon>
    </lineage>
</organism>
<dbReference type="InterPro" id="IPR023230">
    <property type="entry name" value="Glyco_hydro_2_CS"/>
</dbReference>
<dbReference type="InterPro" id="IPR006104">
    <property type="entry name" value="Glyco_hydro_2_N"/>
</dbReference>
<proteinExistence type="inferred from homology"/>
<dbReference type="SUPFAM" id="SSF49303">
    <property type="entry name" value="beta-Galactosidase/glucuronidase domain"/>
    <property type="match status" value="1"/>
</dbReference>
<feature type="chain" id="PRO_5047082743" description="Beta-glucuronidase" evidence="8">
    <location>
        <begin position="26"/>
        <end position="668"/>
    </location>
</feature>
<dbReference type="InterPro" id="IPR008979">
    <property type="entry name" value="Galactose-bd-like_sf"/>
</dbReference>
<dbReference type="PANTHER" id="PTHR10066:SF67">
    <property type="entry name" value="BETA-GLUCURONIDASE"/>
    <property type="match status" value="1"/>
</dbReference>
<evidence type="ECO:0000256" key="6">
    <source>
        <dbReference type="ARBA" id="ARBA00023295"/>
    </source>
</evidence>
<comment type="caution">
    <text evidence="12">The sequence shown here is derived from an EMBL/GenBank/DDBJ whole genome shotgun (WGS) entry which is preliminary data.</text>
</comment>
<dbReference type="PROSITE" id="PS00719">
    <property type="entry name" value="GLYCOSYL_HYDROL_F2_1"/>
    <property type="match status" value="1"/>
</dbReference>
<comment type="activity regulation">
    <text evidence="7">Inhibited by L-aspartic acid.</text>
</comment>
<keyword evidence="5 7" id="KW-0378">Hydrolase</keyword>
<dbReference type="InterPro" id="IPR006102">
    <property type="entry name" value="Ig-like_GH2"/>
</dbReference>
<evidence type="ECO:0000256" key="1">
    <source>
        <dbReference type="ARBA" id="ARBA00003025"/>
    </source>
</evidence>
<dbReference type="InterPro" id="IPR036156">
    <property type="entry name" value="Beta-gal/glucu_dom_sf"/>
</dbReference>
<dbReference type="NCBIfam" id="NF007538">
    <property type="entry name" value="PRK10150.1"/>
    <property type="match status" value="1"/>
</dbReference>
<dbReference type="Proteomes" id="UP001642540">
    <property type="component" value="Unassembled WGS sequence"/>
</dbReference>
<dbReference type="InterPro" id="IPR023232">
    <property type="entry name" value="Glyco_hydro_2_AS"/>
</dbReference>
<evidence type="ECO:0000256" key="3">
    <source>
        <dbReference type="ARBA" id="ARBA00012761"/>
    </source>
</evidence>